<organism evidence="1 2">
    <name type="scientific">Marine Group I thaumarchaeote</name>
    <dbReference type="NCBI Taxonomy" id="2511932"/>
    <lineage>
        <taxon>Archaea</taxon>
        <taxon>Nitrososphaerota</taxon>
        <taxon>Marine Group I</taxon>
    </lineage>
</organism>
<name>A0A7K4MLF0_9ARCH</name>
<dbReference type="EMBL" id="JACATK010000019">
    <property type="protein sequence ID" value="NWJ30017.1"/>
    <property type="molecule type" value="Genomic_DNA"/>
</dbReference>
<sequence length="252" mass="28787">MISKKILLLVGISIVVIASILLSSGSELNDAQDTSPEVVAPLVQDEPISIIDKLKFTDKSVLVVAPLLTANAYRYQGFYDTFRGDCDESCLSLQLDTKIRFGYTSSNNALVYFNNLGIPIIEDYTASLNPEIFSQYKKIIMLHNEYVTIEFYEAIINHPNVYFMYPNALYAEIDLTDGVMTLIKGKGYPKDDPPPTVNAFDWEFENTHPDEYDLECIDFKWKKIGNGYQLNCYPEVVIFEKTEIMDFIFEDR</sequence>
<gene>
    <name evidence="1" type="ORF">HX850_03790</name>
</gene>
<evidence type="ECO:0000313" key="1">
    <source>
        <dbReference type="EMBL" id="NWJ30017.1"/>
    </source>
</evidence>
<protein>
    <submittedName>
        <fullName evidence="1">Uncharacterized protein</fullName>
    </submittedName>
</protein>
<comment type="caution">
    <text evidence="1">The sequence shown here is derived from an EMBL/GenBank/DDBJ whole genome shotgun (WGS) entry which is preliminary data.</text>
</comment>
<evidence type="ECO:0000313" key="2">
    <source>
        <dbReference type="Proteomes" id="UP000568446"/>
    </source>
</evidence>
<reference evidence="1 2" key="1">
    <citation type="journal article" date="2019" name="Environ. Microbiol.">
        <title>Genomics insights into ecotype formation of ammonia-oxidizing archaea in the deep ocean.</title>
        <authorList>
            <person name="Wang Y."/>
            <person name="Huang J.M."/>
            <person name="Cui G.J."/>
            <person name="Nunoura T."/>
            <person name="Takaki Y."/>
            <person name="Li W.L."/>
            <person name="Li J."/>
            <person name="Gao Z.M."/>
            <person name="Takai K."/>
            <person name="Zhang A.Q."/>
            <person name="Stepanauskas R."/>
        </authorList>
    </citation>
    <scope>NUCLEOTIDE SEQUENCE [LARGE SCALE GENOMIC DNA]</scope>
    <source>
        <strain evidence="1 2">C4</strain>
    </source>
</reference>
<accession>A0A7K4MLF0</accession>
<dbReference type="AlphaFoldDB" id="A0A7K4MLF0"/>
<proteinExistence type="predicted"/>
<dbReference type="Proteomes" id="UP000568446">
    <property type="component" value="Unassembled WGS sequence"/>
</dbReference>